<evidence type="ECO:0000259" key="13">
    <source>
        <dbReference type="Pfam" id="PF00534"/>
    </source>
</evidence>
<dbReference type="InterPro" id="IPR001296">
    <property type="entry name" value="Glyco_trans_1"/>
</dbReference>
<evidence type="ECO:0000313" key="15">
    <source>
        <dbReference type="EMBL" id="MBK1619580.1"/>
    </source>
</evidence>
<feature type="compositionally biased region" description="Pro residues" evidence="12">
    <location>
        <begin position="101"/>
        <end position="111"/>
    </location>
</feature>
<dbReference type="PANTHER" id="PTHR46083:SF1">
    <property type="entry name" value="GLYCOGEN SYNTHASE 2-RELATED"/>
    <property type="match status" value="1"/>
</dbReference>
<dbReference type="GO" id="GO:0004373">
    <property type="term" value="F:alpha-1,4-glucan glucosyltransferase (UDP-glucose donor) activity"/>
    <property type="evidence" value="ECO:0007669"/>
    <property type="project" value="InterPro"/>
</dbReference>
<feature type="compositionally biased region" description="Low complexity" evidence="12">
    <location>
        <begin position="84"/>
        <end position="100"/>
    </location>
</feature>
<gene>
    <name evidence="11" type="primary">glgA</name>
    <name evidence="15" type="ORF">CKO42_14255</name>
</gene>
<dbReference type="NCBIfam" id="TIGR02095">
    <property type="entry name" value="glgA"/>
    <property type="match status" value="1"/>
</dbReference>
<feature type="region of interest" description="Disordered" evidence="12">
    <location>
        <begin position="1"/>
        <end position="194"/>
    </location>
</feature>
<evidence type="ECO:0000256" key="10">
    <source>
        <dbReference type="ARBA" id="ARBA00031722"/>
    </source>
</evidence>
<evidence type="ECO:0000259" key="14">
    <source>
        <dbReference type="Pfam" id="PF08323"/>
    </source>
</evidence>
<dbReference type="InterPro" id="IPR013534">
    <property type="entry name" value="Starch_synth_cat_dom"/>
</dbReference>
<dbReference type="GO" id="GO:0009011">
    <property type="term" value="F:alpha-1,4-glucan glucosyltransferase (ADP-glucose donor) activity"/>
    <property type="evidence" value="ECO:0007669"/>
    <property type="project" value="UniProtKB-UniRule"/>
</dbReference>
<dbReference type="HAMAP" id="MF_00484">
    <property type="entry name" value="Glycogen_synth"/>
    <property type="match status" value="1"/>
</dbReference>
<feature type="compositionally biased region" description="Low complexity" evidence="12">
    <location>
        <begin position="112"/>
        <end position="171"/>
    </location>
</feature>
<evidence type="ECO:0000256" key="3">
    <source>
        <dbReference type="ARBA" id="ARBA00004964"/>
    </source>
</evidence>
<dbReference type="InterPro" id="IPR011835">
    <property type="entry name" value="GS/SS"/>
</dbReference>
<dbReference type="PANTHER" id="PTHR46083">
    <property type="match status" value="1"/>
</dbReference>
<reference evidence="15 16" key="1">
    <citation type="journal article" date="2020" name="Microorganisms">
        <title>Osmotic Adaptation and Compatible Solute Biosynthesis of Phototrophic Bacteria as Revealed from Genome Analyses.</title>
        <authorList>
            <person name="Imhoff J.F."/>
            <person name="Rahn T."/>
            <person name="Kunzel S."/>
            <person name="Keller A."/>
            <person name="Neulinger S.C."/>
        </authorList>
    </citation>
    <scope>NUCLEOTIDE SEQUENCE [LARGE SCALE GENOMIC DNA]</scope>
    <source>
        <strain evidence="15 16">DSM 25653</strain>
    </source>
</reference>
<comment type="caution">
    <text evidence="15">The sequence shown here is derived from an EMBL/GenBank/DDBJ whole genome shotgun (WGS) entry which is preliminary data.</text>
</comment>
<evidence type="ECO:0000313" key="16">
    <source>
        <dbReference type="Proteomes" id="UP001138768"/>
    </source>
</evidence>
<evidence type="ECO:0000256" key="8">
    <source>
        <dbReference type="ARBA" id="ARBA00022679"/>
    </source>
</evidence>
<dbReference type="EMBL" id="NRRY01000023">
    <property type="protein sequence ID" value="MBK1619580.1"/>
    <property type="molecule type" value="Genomic_DNA"/>
</dbReference>
<dbReference type="AlphaFoldDB" id="A0A9X0WAF8"/>
<comment type="pathway">
    <text evidence="3 11">Glycan biosynthesis; glycogen biosynthesis.</text>
</comment>
<keyword evidence="8 11" id="KW-0808">Transferase</keyword>
<protein>
    <recommendedName>
        <fullName evidence="6 11">Glycogen synthase</fullName>
        <ecNumber evidence="5 11">2.4.1.21</ecNumber>
    </recommendedName>
    <alternativeName>
        <fullName evidence="10 11">Starch [bacterial glycogen] synthase</fullName>
    </alternativeName>
</protein>
<evidence type="ECO:0000256" key="2">
    <source>
        <dbReference type="ARBA" id="ARBA00002764"/>
    </source>
</evidence>
<dbReference type="NCBIfam" id="NF001905">
    <property type="entry name" value="PRK00654.2-4"/>
    <property type="match status" value="1"/>
</dbReference>
<keyword evidence="7 11" id="KW-0328">Glycosyltransferase</keyword>
<evidence type="ECO:0000256" key="6">
    <source>
        <dbReference type="ARBA" id="ARBA00019935"/>
    </source>
</evidence>
<feature type="domain" description="Glycosyl transferase family 1" evidence="13">
    <location>
        <begin position="524"/>
        <end position="689"/>
    </location>
</feature>
<evidence type="ECO:0000256" key="12">
    <source>
        <dbReference type="SAM" id="MobiDB-lite"/>
    </source>
</evidence>
<dbReference type="SUPFAM" id="SSF53756">
    <property type="entry name" value="UDP-Glycosyltransferase/glycogen phosphorylase"/>
    <property type="match status" value="1"/>
</dbReference>
<sequence>MAQTTDPSPKSPAKTTDAEAASASAKSATSPKPAAPAAAATPAAEGSSGASSGATASTTKPNTPSPASKRKPVRSSTRTKSAAKEAPASSSPGPSAQPKTTPTPKPTPTPTPTSSETSASEQTPTAAAPATSTRPPAATKEAANPTANPTAQPKAKPKPATAAAKAAVSTPQPAPSIPESVEEPPQPEPVAEPRMPKEPLIQPVAETAAEPQPAPPPEPPVVHHAPRPSLFIVHITPEMAPIAKIGGLADVVFGLSRELAIRGNHVEIILPKYDNLRYDQIFDLQPVYNDLWVPWYDGAIHCTVYFGFVHDRKCFFIEPHSHDNFFNRGSIYGFPDDVFRYAFFSRAAIEFLWQSGKHPDIIHCHDWQTALVPVFLYEFYQSLGMTHPRVCMTIHNFKHQGVTGAELLRATGLHQPERFFDWVRMGDNHHKNAINLLKGGIVYSNFVTTVSPRYAFETKDQGQGFGLESTLHTHHMKYGGVVNGIDYDVWNPEVDRYIPVNYGLGNLDDKYENKRALRQRLMLADNDKPIVAFIGRLDPQKGLDLVRHAIFTTLERGAQFVLLGSSPDQGINNDFWGLKHMLNDSPDCHLEIGFDEDLSHLIYAGADIMLVPSQFEPCGLTQLIALRYGTVPVVRTVGGLADTVFDKDHSDRPLHQRNGYRFDDYDVPGLESALIRAIDCYYQYPEHFRELMKNAMNADYSWNHPGQDYLNIYDFIRDR</sequence>
<dbReference type="Gene3D" id="3.40.50.2000">
    <property type="entry name" value="Glycogen Phosphorylase B"/>
    <property type="match status" value="2"/>
</dbReference>
<feature type="domain" description="Starch synthase catalytic" evidence="14">
    <location>
        <begin position="232"/>
        <end position="472"/>
    </location>
</feature>
<evidence type="ECO:0000256" key="11">
    <source>
        <dbReference type="HAMAP-Rule" id="MF_00484"/>
    </source>
</evidence>
<dbReference type="Pfam" id="PF08323">
    <property type="entry name" value="Glyco_transf_5"/>
    <property type="match status" value="1"/>
</dbReference>
<name>A0A9X0WAF8_9GAMM</name>
<keyword evidence="16" id="KW-1185">Reference proteome</keyword>
<dbReference type="GO" id="GO:0005978">
    <property type="term" value="P:glycogen biosynthetic process"/>
    <property type="evidence" value="ECO:0007669"/>
    <property type="project" value="UniProtKB-UniRule"/>
</dbReference>
<dbReference type="EC" id="2.4.1.21" evidence="5 11"/>
<evidence type="ECO:0000256" key="5">
    <source>
        <dbReference type="ARBA" id="ARBA00012588"/>
    </source>
</evidence>
<keyword evidence="9 11" id="KW-0320">Glycogen biosynthesis</keyword>
<comment type="similarity">
    <text evidence="4 11">Belongs to the glycosyltransferase 1 family. Bacterial/plant glycogen synthase subfamily.</text>
</comment>
<feature type="binding site" evidence="11">
    <location>
        <position position="244"/>
    </location>
    <ligand>
        <name>ADP-alpha-D-glucose</name>
        <dbReference type="ChEBI" id="CHEBI:57498"/>
    </ligand>
</feature>
<accession>A0A9X0WAF8</accession>
<evidence type="ECO:0000256" key="1">
    <source>
        <dbReference type="ARBA" id="ARBA00001478"/>
    </source>
</evidence>
<comment type="catalytic activity">
    <reaction evidence="1 11">
        <text>[(1-&gt;4)-alpha-D-glucosyl](n) + ADP-alpha-D-glucose = [(1-&gt;4)-alpha-D-glucosyl](n+1) + ADP + H(+)</text>
        <dbReference type="Rhea" id="RHEA:18189"/>
        <dbReference type="Rhea" id="RHEA-COMP:9584"/>
        <dbReference type="Rhea" id="RHEA-COMP:9587"/>
        <dbReference type="ChEBI" id="CHEBI:15378"/>
        <dbReference type="ChEBI" id="CHEBI:15444"/>
        <dbReference type="ChEBI" id="CHEBI:57498"/>
        <dbReference type="ChEBI" id="CHEBI:456216"/>
        <dbReference type="EC" id="2.4.1.21"/>
    </reaction>
</comment>
<comment type="function">
    <text evidence="2 11">Synthesizes alpha-1,4-glucan chains using ADP-glucose.</text>
</comment>
<evidence type="ECO:0000256" key="9">
    <source>
        <dbReference type="ARBA" id="ARBA00023056"/>
    </source>
</evidence>
<evidence type="ECO:0000256" key="4">
    <source>
        <dbReference type="ARBA" id="ARBA00010281"/>
    </source>
</evidence>
<organism evidence="15 16">
    <name type="scientific">Lamprobacter modestohalophilus</name>
    <dbReference type="NCBI Taxonomy" id="1064514"/>
    <lineage>
        <taxon>Bacteria</taxon>
        <taxon>Pseudomonadati</taxon>
        <taxon>Pseudomonadota</taxon>
        <taxon>Gammaproteobacteria</taxon>
        <taxon>Chromatiales</taxon>
        <taxon>Chromatiaceae</taxon>
        <taxon>Lamprobacter</taxon>
    </lineage>
</organism>
<proteinExistence type="inferred from homology"/>
<feature type="compositionally biased region" description="Low complexity" evidence="12">
    <location>
        <begin position="12"/>
        <end position="61"/>
    </location>
</feature>
<dbReference type="Proteomes" id="UP001138768">
    <property type="component" value="Unassembled WGS sequence"/>
</dbReference>
<dbReference type="CDD" id="cd03791">
    <property type="entry name" value="GT5_Glycogen_synthase_DULL1-like"/>
    <property type="match status" value="1"/>
</dbReference>
<dbReference type="Pfam" id="PF00534">
    <property type="entry name" value="Glycos_transf_1"/>
    <property type="match status" value="1"/>
</dbReference>
<evidence type="ECO:0000256" key="7">
    <source>
        <dbReference type="ARBA" id="ARBA00022676"/>
    </source>
</evidence>